<evidence type="ECO:0000256" key="5">
    <source>
        <dbReference type="ARBA" id="ARBA00022547"/>
    </source>
</evidence>
<organism evidence="14">
    <name type="scientific">Eriosoma harunire</name>
    <dbReference type="NCBI Taxonomy" id="1308590"/>
    <lineage>
        <taxon>Eukaryota</taxon>
        <taxon>Metazoa</taxon>
        <taxon>Ecdysozoa</taxon>
        <taxon>Arthropoda</taxon>
        <taxon>Hexapoda</taxon>
        <taxon>Insecta</taxon>
        <taxon>Pterygota</taxon>
        <taxon>Neoptera</taxon>
        <taxon>Paraneoptera</taxon>
        <taxon>Hemiptera</taxon>
        <taxon>Sternorrhyncha</taxon>
        <taxon>Aphidomorpha</taxon>
        <taxon>Aphidoidea</taxon>
        <taxon>Aphididae</taxon>
        <taxon>Eriosomatinae</taxon>
        <taxon>Eriosomatini</taxon>
        <taxon>Eriosoma</taxon>
    </lineage>
</organism>
<keyword evidence="4 12" id="KW-0813">Transport</keyword>
<dbReference type="InterPro" id="IPR001421">
    <property type="entry name" value="ATP8_metazoa"/>
</dbReference>
<evidence type="ECO:0000256" key="10">
    <source>
        <dbReference type="ARBA" id="ARBA00023128"/>
    </source>
</evidence>
<keyword evidence="7 12" id="KW-0375">Hydrogen ion transport</keyword>
<dbReference type="Pfam" id="PF00895">
    <property type="entry name" value="ATP-synt_8"/>
    <property type="match status" value="1"/>
</dbReference>
<keyword evidence="5 12" id="KW-0138">CF(0)</keyword>
<sequence length="54" mass="6863">MPQMAPMNWLILFIYFLMMFYIIMNLMYFNFFKLFNNHKNNEIKLKMKNYNKLI</sequence>
<dbReference type="EMBL" id="KJ406743">
    <property type="protein sequence ID" value="AHK17975.1"/>
    <property type="molecule type" value="Genomic_DNA"/>
</dbReference>
<reference evidence="14" key="1">
    <citation type="submission" date="2012-11" db="EMBL/GenBank/DDBJ databases">
        <title>Barcoding gall-forming aphids (Eriosomatinae: Eriosomatini) and detecting new barcoding loci for gall forming aphid species identification.</title>
        <authorList>
            <person name="Lee W."/>
            <person name="Akimoto S.-I."/>
        </authorList>
    </citation>
    <scope>NUCLEOTIDE SEQUENCE</scope>
    <source>
        <strain evidence="14">Hokkaido02-2</strain>
    </source>
</reference>
<dbReference type="EMBL" id="KC197333">
    <property type="protein sequence ID" value="AGI97904.1"/>
    <property type="molecule type" value="Genomic_DNA"/>
</dbReference>
<comment type="similarity">
    <text evidence="2 12">Belongs to the ATPase protein 8 family.</text>
</comment>
<dbReference type="GO" id="GO:0045259">
    <property type="term" value="C:proton-transporting ATP synthase complex"/>
    <property type="evidence" value="ECO:0007669"/>
    <property type="project" value="UniProtKB-KW"/>
</dbReference>
<keyword evidence="6 12" id="KW-0812">Transmembrane</keyword>
<protein>
    <recommendedName>
        <fullName evidence="12">ATP synthase complex subunit 8</fullName>
    </recommendedName>
</protein>
<evidence type="ECO:0000256" key="4">
    <source>
        <dbReference type="ARBA" id="ARBA00022448"/>
    </source>
</evidence>
<evidence type="ECO:0000256" key="2">
    <source>
        <dbReference type="ARBA" id="ARBA00008892"/>
    </source>
</evidence>
<feature type="transmembrane region" description="Helical" evidence="13">
    <location>
        <begin position="6"/>
        <end position="29"/>
    </location>
</feature>
<evidence type="ECO:0000256" key="13">
    <source>
        <dbReference type="SAM" id="Phobius"/>
    </source>
</evidence>
<keyword evidence="9 12" id="KW-0406">Ion transport</keyword>
<accession>A0A096VKB6</accession>
<dbReference type="GO" id="GO:0031966">
    <property type="term" value="C:mitochondrial membrane"/>
    <property type="evidence" value="ECO:0007669"/>
    <property type="project" value="UniProtKB-SubCell"/>
</dbReference>
<evidence type="ECO:0000256" key="3">
    <source>
        <dbReference type="ARBA" id="ARBA00011291"/>
    </source>
</evidence>
<name>A0A096VKB6_9HEMI</name>
<geneLocation type="mitochondrion" evidence="14"/>
<keyword evidence="11 13" id="KW-0472">Membrane</keyword>
<evidence type="ECO:0000256" key="8">
    <source>
        <dbReference type="ARBA" id="ARBA00022989"/>
    </source>
</evidence>
<dbReference type="GO" id="GO:0015078">
    <property type="term" value="F:proton transmembrane transporter activity"/>
    <property type="evidence" value="ECO:0007669"/>
    <property type="project" value="InterPro"/>
</dbReference>
<dbReference type="GO" id="GO:0015986">
    <property type="term" value="P:proton motive force-driven ATP synthesis"/>
    <property type="evidence" value="ECO:0007669"/>
    <property type="project" value="InterPro"/>
</dbReference>
<comment type="subcellular location">
    <subcellularLocation>
        <location evidence="1 12">Mitochondrion membrane</location>
        <topology evidence="1 12">Single-pass membrane protein</topology>
    </subcellularLocation>
</comment>
<comment type="subunit">
    <text evidence="3">F-type ATPases have 2 components, CF(1) - the catalytic core - and CF(0) - the membrane proton channel.</text>
</comment>
<reference evidence="15" key="2">
    <citation type="submission" date="2014-02" db="EMBL/GenBank/DDBJ databases">
        <title>Development of new barcoding loci in gall-forming aphids (Eriosomatinae: Eriosomatini).</title>
        <authorList>
            <person name="Lee W."/>
            <person name="Akimoto S.-I."/>
        </authorList>
    </citation>
    <scope>NUCLEOTIDE SEQUENCE</scope>
</reference>
<evidence type="ECO:0000256" key="12">
    <source>
        <dbReference type="RuleBase" id="RU003661"/>
    </source>
</evidence>
<dbReference type="AlphaFoldDB" id="A0A096VKB6"/>
<evidence type="ECO:0000313" key="15">
    <source>
        <dbReference type="EMBL" id="AHK17975.1"/>
    </source>
</evidence>
<evidence type="ECO:0000256" key="7">
    <source>
        <dbReference type="ARBA" id="ARBA00022781"/>
    </source>
</evidence>
<evidence type="ECO:0000256" key="6">
    <source>
        <dbReference type="ARBA" id="ARBA00022692"/>
    </source>
</evidence>
<evidence type="ECO:0000256" key="9">
    <source>
        <dbReference type="ARBA" id="ARBA00023065"/>
    </source>
</evidence>
<keyword evidence="8 13" id="KW-1133">Transmembrane helix</keyword>
<evidence type="ECO:0000256" key="1">
    <source>
        <dbReference type="ARBA" id="ARBA00004304"/>
    </source>
</evidence>
<keyword evidence="10 12" id="KW-0496">Mitochondrion</keyword>
<proteinExistence type="inferred from homology"/>
<evidence type="ECO:0000256" key="11">
    <source>
        <dbReference type="ARBA" id="ARBA00023136"/>
    </source>
</evidence>
<evidence type="ECO:0000313" key="14">
    <source>
        <dbReference type="EMBL" id="AGI97904.1"/>
    </source>
</evidence>
<gene>
    <name evidence="14" type="primary">ATP8</name>
</gene>